<keyword evidence="9 10" id="KW-0961">Cell wall biogenesis/degradation</keyword>
<keyword evidence="5 10" id="KW-0133">Cell shape</keyword>
<evidence type="ECO:0000256" key="3">
    <source>
        <dbReference type="ARBA" id="ARBA00022676"/>
    </source>
</evidence>
<feature type="binding site" evidence="10">
    <location>
        <position position="124"/>
    </location>
    <ligand>
        <name>UDP-N-acetyl-alpha-D-glucosamine</name>
        <dbReference type="ChEBI" id="CHEBI:57705"/>
    </ligand>
</feature>
<dbReference type="PANTHER" id="PTHR21015:SF22">
    <property type="entry name" value="GLYCOSYLTRANSFERASE"/>
    <property type="match status" value="1"/>
</dbReference>
<dbReference type="OrthoDB" id="9808936at2"/>
<keyword evidence="6 10" id="KW-0573">Peptidoglycan synthesis</keyword>
<dbReference type="UniPathway" id="UPA00219"/>
<keyword evidence="1 10" id="KW-1003">Cell membrane</keyword>
<evidence type="ECO:0000256" key="9">
    <source>
        <dbReference type="ARBA" id="ARBA00023316"/>
    </source>
</evidence>
<dbReference type="GO" id="GO:0050511">
    <property type="term" value="F:undecaprenyldiphospho-muramoylpentapeptide beta-N-acetylglucosaminyltransferase activity"/>
    <property type="evidence" value="ECO:0007669"/>
    <property type="project" value="UniProtKB-UniRule"/>
</dbReference>
<protein>
    <recommendedName>
        <fullName evidence="10">UDP-N-acetylglucosamine--N-acetylmuramyl-(pentapeptide) pyrophosphoryl-undecaprenol N-acetylglucosamine transferase</fullName>
        <ecNumber evidence="10">2.4.1.227</ecNumber>
    </recommendedName>
    <alternativeName>
        <fullName evidence="10">Undecaprenyl-PP-MurNAc-pentapeptide-UDPGlcNAc GlcNAc transferase</fullName>
    </alternativeName>
</protein>
<dbReference type="SUPFAM" id="SSF53756">
    <property type="entry name" value="UDP-Glycosyltransferase/glycogen phosphorylase"/>
    <property type="match status" value="1"/>
</dbReference>
<reference evidence="13 14" key="1">
    <citation type="journal article" date="2015" name="Genome Announc.">
        <title>Expanding the biotechnology potential of lactobacilli through comparative genomics of 213 strains and associated genera.</title>
        <authorList>
            <person name="Sun Z."/>
            <person name="Harris H.M."/>
            <person name="McCann A."/>
            <person name="Guo C."/>
            <person name="Argimon S."/>
            <person name="Zhang W."/>
            <person name="Yang X."/>
            <person name="Jeffery I.B."/>
            <person name="Cooney J.C."/>
            <person name="Kagawa T.F."/>
            <person name="Liu W."/>
            <person name="Song Y."/>
            <person name="Salvetti E."/>
            <person name="Wrobel A."/>
            <person name="Rasinkangas P."/>
            <person name="Parkhill J."/>
            <person name="Rea M.C."/>
            <person name="O'Sullivan O."/>
            <person name="Ritari J."/>
            <person name="Douillard F.P."/>
            <person name="Paul Ross R."/>
            <person name="Yang R."/>
            <person name="Briner A.E."/>
            <person name="Felis G.E."/>
            <person name="de Vos W.M."/>
            <person name="Barrangou R."/>
            <person name="Klaenhammer T.R."/>
            <person name="Caufield P.W."/>
            <person name="Cui Y."/>
            <person name="Zhang H."/>
            <person name="O'Toole P.W."/>
        </authorList>
    </citation>
    <scope>NUCLEOTIDE SEQUENCE [LARGE SCALE GENOMIC DNA]</scope>
    <source>
        <strain evidence="13 14">DSM 13343</strain>
    </source>
</reference>
<dbReference type="GO" id="GO:0005886">
    <property type="term" value="C:plasma membrane"/>
    <property type="evidence" value="ECO:0007669"/>
    <property type="project" value="UniProtKB-SubCell"/>
</dbReference>
<dbReference type="Gene3D" id="3.40.50.2000">
    <property type="entry name" value="Glycogen Phosphorylase B"/>
    <property type="match status" value="2"/>
</dbReference>
<accession>A0A0R1RHV6</accession>
<keyword evidence="3 10" id="KW-0328">Glycosyltransferase</keyword>
<comment type="similarity">
    <text evidence="10">Belongs to the glycosyltransferase 28 family. MurG subfamily.</text>
</comment>
<dbReference type="EC" id="2.4.1.227" evidence="10"/>
<name>A0A0R1RHV6_9LACO</name>
<feature type="domain" description="Glycosyltransferase family 28 N-terminal" evidence="11">
    <location>
        <begin position="3"/>
        <end position="142"/>
    </location>
</feature>
<dbReference type="RefSeq" id="WP_056962242.1">
    <property type="nucleotide sequence ID" value="NZ_AZEU01000009.1"/>
</dbReference>
<dbReference type="InterPro" id="IPR007235">
    <property type="entry name" value="Glyco_trans_28_C"/>
</dbReference>
<proteinExistence type="inferred from homology"/>
<evidence type="ECO:0000256" key="6">
    <source>
        <dbReference type="ARBA" id="ARBA00022984"/>
    </source>
</evidence>
<evidence type="ECO:0000256" key="1">
    <source>
        <dbReference type="ARBA" id="ARBA00022475"/>
    </source>
</evidence>
<dbReference type="GO" id="GO:0009252">
    <property type="term" value="P:peptidoglycan biosynthetic process"/>
    <property type="evidence" value="ECO:0007669"/>
    <property type="project" value="UniProtKB-UniRule"/>
</dbReference>
<keyword evidence="14" id="KW-1185">Reference proteome</keyword>
<evidence type="ECO:0000256" key="7">
    <source>
        <dbReference type="ARBA" id="ARBA00023136"/>
    </source>
</evidence>
<comment type="caution">
    <text evidence="13">The sequence shown here is derived from an EMBL/GenBank/DDBJ whole genome shotgun (WGS) entry which is preliminary data.</text>
</comment>
<keyword evidence="7 10" id="KW-0472">Membrane</keyword>
<evidence type="ECO:0000313" key="13">
    <source>
        <dbReference type="EMBL" id="KRL53829.1"/>
    </source>
</evidence>
<sequence>MRVIVSGGGTGGHIYPALALLEQLKKRDLLDDVLYIGTKRGLERRIVPKAGIPFDTIELQGFKRSLSLDNIKTVSRFLGGLSKAKHILKTFKPDVVVGTGGYVSAAILFEAARLHIPTVIHEQNSVAGVTNKFLCHFVDKIGTVFPEVEAAFPAKKVQRVGNPRAQQVANLLPNDRLADFGLDPKRRTLLIFGGSRGAPMINQAAVNAIPVFGQSNFQTLFVTGRRHFDTIQKQLPSLPDNVKVVPYVDDMPAILPDIALVIGRSGATSIAELTALGIPSVLIPSPNVTGNHQFINAQSLKKAGAALVVPEPQLDDHFGQMVADLMQDDVRLLDMTRAAKSLGVPDASDRLIQLMQQAIKEH</sequence>
<keyword evidence="8 10" id="KW-0131">Cell cycle</keyword>
<dbReference type="Proteomes" id="UP000051790">
    <property type="component" value="Unassembled WGS sequence"/>
</dbReference>
<evidence type="ECO:0000256" key="4">
    <source>
        <dbReference type="ARBA" id="ARBA00022679"/>
    </source>
</evidence>
<evidence type="ECO:0000256" key="10">
    <source>
        <dbReference type="HAMAP-Rule" id="MF_00033"/>
    </source>
</evidence>
<dbReference type="InterPro" id="IPR004276">
    <property type="entry name" value="GlycoTrans_28_N"/>
</dbReference>
<dbReference type="GO" id="GO:0071555">
    <property type="term" value="P:cell wall organization"/>
    <property type="evidence" value="ECO:0007669"/>
    <property type="project" value="UniProtKB-KW"/>
</dbReference>
<gene>
    <name evidence="10" type="primary">murG</name>
    <name evidence="13" type="ORF">FD01_GL000154</name>
</gene>
<keyword evidence="2 10" id="KW-0132">Cell division</keyword>
<dbReference type="GO" id="GO:0005975">
    <property type="term" value="P:carbohydrate metabolic process"/>
    <property type="evidence" value="ECO:0007669"/>
    <property type="project" value="InterPro"/>
</dbReference>
<comment type="catalytic activity">
    <reaction evidence="10">
        <text>Mur2Ac(oyl-L-Ala-gamma-D-Glu-L-Lys-D-Ala-D-Ala)-di-trans,octa-cis-undecaprenyl diphosphate + UDP-N-acetyl-alpha-D-glucosamine = beta-D-GlcNAc-(1-&gt;4)-Mur2Ac(oyl-L-Ala-gamma-D-Glu-L-Lys-D-Ala-D-Ala)-di-trans,octa-cis-undecaprenyl diphosphate + UDP + H(+)</text>
        <dbReference type="Rhea" id="RHEA:23192"/>
        <dbReference type="ChEBI" id="CHEBI:15378"/>
        <dbReference type="ChEBI" id="CHEBI:57705"/>
        <dbReference type="ChEBI" id="CHEBI:58223"/>
        <dbReference type="ChEBI" id="CHEBI:60032"/>
        <dbReference type="ChEBI" id="CHEBI:60033"/>
        <dbReference type="EC" id="2.4.1.227"/>
    </reaction>
</comment>
<organism evidence="13 14">
    <name type="scientific">Lacticaseibacillus manihotivorans DSM 13343 = JCM 12514</name>
    <dbReference type="NCBI Taxonomy" id="1423769"/>
    <lineage>
        <taxon>Bacteria</taxon>
        <taxon>Bacillati</taxon>
        <taxon>Bacillota</taxon>
        <taxon>Bacilli</taxon>
        <taxon>Lactobacillales</taxon>
        <taxon>Lactobacillaceae</taxon>
        <taxon>Lacticaseibacillus</taxon>
    </lineage>
</organism>
<comment type="pathway">
    <text evidence="10">Cell wall biogenesis; peptidoglycan biosynthesis.</text>
</comment>
<feature type="binding site" evidence="10">
    <location>
        <position position="195"/>
    </location>
    <ligand>
        <name>UDP-N-acetyl-alpha-D-glucosamine</name>
        <dbReference type="ChEBI" id="CHEBI:57705"/>
    </ligand>
</feature>
<feature type="domain" description="Glycosyl transferase family 28 C-terminal" evidence="12">
    <location>
        <begin position="188"/>
        <end position="351"/>
    </location>
</feature>
<dbReference type="InterPro" id="IPR006009">
    <property type="entry name" value="GlcNAc_MurG"/>
</dbReference>
<evidence type="ECO:0000256" key="8">
    <source>
        <dbReference type="ARBA" id="ARBA00023306"/>
    </source>
</evidence>
<dbReference type="CDD" id="cd03785">
    <property type="entry name" value="GT28_MurG"/>
    <property type="match status" value="1"/>
</dbReference>
<dbReference type="GO" id="GO:0008360">
    <property type="term" value="P:regulation of cell shape"/>
    <property type="evidence" value="ECO:0007669"/>
    <property type="project" value="UniProtKB-KW"/>
</dbReference>
<evidence type="ECO:0000256" key="5">
    <source>
        <dbReference type="ARBA" id="ARBA00022960"/>
    </source>
</evidence>
<dbReference type="EMBL" id="AZEU01000009">
    <property type="protein sequence ID" value="KRL53829.1"/>
    <property type="molecule type" value="Genomic_DNA"/>
</dbReference>
<dbReference type="HAMAP" id="MF_00033">
    <property type="entry name" value="MurG"/>
    <property type="match status" value="1"/>
</dbReference>
<keyword evidence="4 10" id="KW-0808">Transferase</keyword>
<comment type="caution">
    <text evidence="10">Lacks conserved residue(s) required for the propagation of feature annotation.</text>
</comment>
<comment type="function">
    <text evidence="10">Cell wall formation. Catalyzes the transfer of a GlcNAc subunit on undecaprenyl-pyrophosphoryl-MurNAc-pentapeptide (lipid intermediate I) to form undecaprenyl-pyrophosphoryl-MurNAc-(pentapeptide)GlcNAc (lipid intermediate II).</text>
</comment>
<dbReference type="PANTHER" id="PTHR21015">
    <property type="entry name" value="UDP-N-ACETYLGLUCOSAMINE--N-ACETYLMURAMYL-(PENTAPEPTIDE) PYROPHOSPHORYL-UNDECAPRENOL N-ACETYLGLUCOSAMINE TRANSFERASE 1"/>
    <property type="match status" value="1"/>
</dbReference>
<evidence type="ECO:0000313" key="14">
    <source>
        <dbReference type="Proteomes" id="UP000051790"/>
    </source>
</evidence>
<feature type="binding site" evidence="10">
    <location>
        <position position="293"/>
    </location>
    <ligand>
        <name>UDP-N-acetyl-alpha-D-glucosamine</name>
        <dbReference type="ChEBI" id="CHEBI:57705"/>
    </ligand>
</feature>
<evidence type="ECO:0000259" key="11">
    <source>
        <dbReference type="Pfam" id="PF03033"/>
    </source>
</evidence>
<comment type="subcellular location">
    <subcellularLocation>
        <location evidence="10">Cell membrane</location>
        <topology evidence="10">Peripheral membrane protein</topology>
        <orientation evidence="10">Cytoplasmic side</orientation>
    </subcellularLocation>
</comment>
<evidence type="ECO:0000259" key="12">
    <source>
        <dbReference type="Pfam" id="PF04101"/>
    </source>
</evidence>
<dbReference type="Pfam" id="PF04101">
    <property type="entry name" value="Glyco_tran_28_C"/>
    <property type="match status" value="1"/>
</dbReference>
<dbReference type="PATRIC" id="fig|1423769.4.peg.169"/>
<feature type="binding site" evidence="10">
    <location>
        <begin position="10"/>
        <end position="12"/>
    </location>
    <ligand>
        <name>UDP-N-acetyl-alpha-D-glucosamine</name>
        <dbReference type="ChEBI" id="CHEBI:57705"/>
    </ligand>
</feature>
<dbReference type="NCBIfam" id="TIGR01133">
    <property type="entry name" value="murG"/>
    <property type="match status" value="1"/>
</dbReference>
<dbReference type="Pfam" id="PF03033">
    <property type="entry name" value="Glyco_transf_28"/>
    <property type="match status" value="1"/>
</dbReference>
<dbReference type="AlphaFoldDB" id="A0A0R1RHV6"/>
<evidence type="ECO:0000256" key="2">
    <source>
        <dbReference type="ARBA" id="ARBA00022618"/>
    </source>
</evidence>
<dbReference type="GO" id="GO:0051301">
    <property type="term" value="P:cell division"/>
    <property type="evidence" value="ECO:0007669"/>
    <property type="project" value="UniProtKB-KW"/>
</dbReference>